<reference evidence="13" key="1">
    <citation type="journal article" date="2015" name="Nature">
        <title>Complex archaea that bridge the gap between prokaryotes and eukaryotes.</title>
        <authorList>
            <person name="Spang A."/>
            <person name="Saw J.H."/>
            <person name="Jorgensen S.L."/>
            <person name="Zaremba-Niedzwiedzka K."/>
            <person name="Martijn J."/>
            <person name="Lind A.E."/>
            <person name="van Eijk R."/>
            <person name="Schleper C."/>
            <person name="Guy L."/>
            <person name="Ettema T.J."/>
        </authorList>
    </citation>
    <scope>NUCLEOTIDE SEQUENCE</scope>
</reference>
<evidence type="ECO:0000256" key="7">
    <source>
        <dbReference type="ARBA" id="ARBA00022833"/>
    </source>
</evidence>
<evidence type="ECO:0000256" key="9">
    <source>
        <dbReference type="ARBA" id="ARBA00023136"/>
    </source>
</evidence>
<dbReference type="PROSITE" id="PS50089">
    <property type="entry name" value="ZF_RING_2"/>
    <property type="match status" value="1"/>
</dbReference>
<keyword evidence="8 10" id="KW-1133">Transmembrane helix</keyword>
<feature type="transmembrane region" description="Helical" evidence="10">
    <location>
        <begin position="159"/>
        <end position="184"/>
    </location>
</feature>
<dbReference type="Pfam" id="PF12906">
    <property type="entry name" value="RINGv"/>
    <property type="match status" value="1"/>
</dbReference>
<dbReference type="GO" id="GO:0016740">
    <property type="term" value="F:transferase activity"/>
    <property type="evidence" value="ECO:0007669"/>
    <property type="project" value="UniProtKB-KW"/>
</dbReference>
<feature type="transmembrane region" description="Helical" evidence="10">
    <location>
        <begin position="85"/>
        <end position="108"/>
    </location>
</feature>
<keyword evidence="9 10" id="KW-0472">Membrane</keyword>
<dbReference type="SUPFAM" id="SSF57850">
    <property type="entry name" value="RING/U-box"/>
    <property type="match status" value="1"/>
</dbReference>
<feature type="domain" description="RING-CH-type" evidence="12">
    <location>
        <begin position="1"/>
        <end position="59"/>
    </location>
</feature>
<dbReference type="PANTHER" id="PTHR46065">
    <property type="entry name" value="E3 UBIQUITIN-PROTEIN LIGASE MARCH 2/3 FAMILY MEMBER"/>
    <property type="match status" value="1"/>
</dbReference>
<evidence type="ECO:0000259" key="11">
    <source>
        <dbReference type="PROSITE" id="PS50089"/>
    </source>
</evidence>
<dbReference type="SMART" id="SM00744">
    <property type="entry name" value="RINGv"/>
    <property type="match status" value="1"/>
</dbReference>
<evidence type="ECO:0000313" key="13">
    <source>
        <dbReference type="EMBL" id="KKM74061.1"/>
    </source>
</evidence>
<dbReference type="GO" id="GO:0016020">
    <property type="term" value="C:membrane"/>
    <property type="evidence" value="ECO:0007669"/>
    <property type="project" value="UniProtKB-SubCell"/>
</dbReference>
<name>A0A0F9KH52_9ZZZZ</name>
<dbReference type="PANTHER" id="PTHR46065:SF3">
    <property type="entry name" value="FI20425P1"/>
    <property type="match status" value="1"/>
</dbReference>
<dbReference type="EMBL" id="LAZR01009202">
    <property type="protein sequence ID" value="KKM74061.1"/>
    <property type="molecule type" value="Genomic_DNA"/>
</dbReference>
<feature type="transmembrane region" description="Helical" evidence="10">
    <location>
        <begin position="120"/>
        <end position="139"/>
    </location>
</feature>
<keyword evidence="3 10" id="KW-0812">Transmembrane</keyword>
<evidence type="ECO:0000256" key="6">
    <source>
        <dbReference type="ARBA" id="ARBA00022786"/>
    </source>
</evidence>
<evidence type="ECO:0000256" key="8">
    <source>
        <dbReference type="ARBA" id="ARBA00022989"/>
    </source>
</evidence>
<evidence type="ECO:0000256" key="2">
    <source>
        <dbReference type="ARBA" id="ARBA00022679"/>
    </source>
</evidence>
<evidence type="ECO:0000256" key="3">
    <source>
        <dbReference type="ARBA" id="ARBA00022692"/>
    </source>
</evidence>
<keyword evidence="6" id="KW-0833">Ubl conjugation pathway</keyword>
<keyword evidence="2" id="KW-0808">Transferase</keyword>
<dbReference type="GO" id="GO:0008270">
    <property type="term" value="F:zinc ion binding"/>
    <property type="evidence" value="ECO:0007669"/>
    <property type="project" value="UniProtKB-KW"/>
</dbReference>
<organism evidence="13">
    <name type="scientific">marine sediment metagenome</name>
    <dbReference type="NCBI Taxonomy" id="412755"/>
    <lineage>
        <taxon>unclassified sequences</taxon>
        <taxon>metagenomes</taxon>
        <taxon>ecological metagenomes</taxon>
    </lineage>
</organism>
<comment type="subcellular location">
    <subcellularLocation>
        <location evidence="1">Membrane</location>
        <topology evidence="1">Multi-pass membrane protein</topology>
    </subcellularLocation>
</comment>
<dbReference type="AlphaFoldDB" id="A0A0F9KH52"/>
<keyword evidence="5" id="KW-0863">Zinc-finger</keyword>
<dbReference type="InterPro" id="IPR013083">
    <property type="entry name" value="Znf_RING/FYVE/PHD"/>
</dbReference>
<keyword evidence="4" id="KW-0479">Metal-binding</keyword>
<dbReference type="InterPro" id="IPR011016">
    <property type="entry name" value="Znf_RING-CH"/>
</dbReference>
<comment type="caution">
    <text evidence="13">The sequence shown here is derived from an EMBL/GenBank/DDBJ whole genome shotgun (WGS) entry which is preliminary data.</text>
</comment>
<dbReference type="PROSITE" id="PS51292">
    <property type="entry name" value="ZF_RING_CH"/>
    <property type="match status" value="1"/>
</dbReference>
<evidence type="ECO:0000256" key="10">
    <source>
        <dbReference type="SAM" id="Phobius"/>
    </source>
</evidence>
<evidence type="ECO:0000259" key="12">
    <source>
        <dbReference type="PROSITE" id="PS51292"/>
    </source>
</evidence>
<accession>A0A0F9KH52</accession>
<dbReference type="InterPro" id="IPR001841">
    <property type="entry name" value="Znf_RING"/>
</dbReference>
<evidence type="ECO:0000256" key="5">
    <source>
        <dbReference type="ARBA" id="ARBA00022771"/>
    </source>
</evidence>
<protein>
    <submittedName>
        <fullName evidence="13">Uncharacterized protein</fullName>
    </submittedName>
</protein>
<feature type="domain" description="RING-type" evidence="11">
    <location>
        <begin position="5"/>
        <end position="53"/>
    </location>
</feature>
<feature type="transmembrane region" description="Helical" evidence="10">
    <location>
        <begin position="190"/>
        <end position="212"/>
    </location>
</feature>
<evidence type="ECO:0000256" key="1">
    <source>
        <dbReference type="ARBA" id="ARBA00004141"/>
    </source>
</evidence>
<sequence length="226" mass="26094">MSVECRICKEPNDDSENPLISPCMCVGTVGKVHQNCIAQWVKISNRNICTICNTEFSRHTEYNGPLPTSFVQNITKRGSLFSKMLLIGIFIYIIMTLSAATFRILWGYFIISPLTFTKLALYYAISYGIHVIMGLLFAIGREMTITLYIQNTQLRFEKLILPVSNVLAVIEFLVASHHVVFTGWVFPVMIMYYVSIYNLVTTIIVNDFLGWYQRHYFKEIFINRLQ</sequence>
<keyword evidence="7" id="KW-0862">Zinc</keyword>
<gene>
    <name evidence="13" type="ORF">LCGC14_1404190</name>
</gene>
<dbReference type="Gene3D" id="3.30.40.10">
    <property type="entry name" value="Zinc/RING finger domain, C3HC4 (zinc finger)"/>
    <property type="match status" value="1"/>
</dbReference>
<evidence type="ECO:0000256" key="4">
    <source>
        <dbReference type="ARBA" id="ARBA00022723"/>
    </source>
</evidence>
<proteinExistence type="predicted"/>